<dbReference type="EC" id="4.2.3.5" evidence="3 7"/>
<sequence length="374" mass="39251">MAGNTFGTLFRITTFGESHGAALGVTIDGCPAGLPLSELAIQKELDRRRPGAHAKDSDGTERSEKLNPAGTARKEADECEILSGVFEGKTTGTPIAVIVRNTNQQSADYGDIKTKFRPGHADYPFFEKYGIRDYRGGGRSSGRETIGRVAAGAVAKRFLAGRGITVTAWTSEAVGIACETFDAGEIEKNEMRACDGTAAKKMLERVIELKAEGNSGGGVISCRVSGADGLPVGLGEPVFDKLDAELAKAILSIGSIKGIEFGAGFEAARMTGKENNDPMRMDGATGKPRFLSNNAGGILGGLSTGADIVFRAAVKPVSSISLAQQTVDSSGNDCAIEVRGRHDVCLCPRIVPVIEAMTALVLADLILRDEASRL</sequence>
<keyword evidence="5 7" id="KW-0057">Aromatic amino acid biosynthesis</keyword>
<dbReference type="GO" id="GO:0004107">
    <property type="term" value="F:chorismate synthase activity"/>
    <property type="evidence" value="ECO:0007669"/>
    <property type="project" value="UniProtKB-UniRule"/>
</dbReference>
<dbReference type="EMBL" id="JAINWA010000001">
    <property type="protein sequence ID" value="MCD1653357.1"/>
    <property type="molecule type" value="Genomic_DNA"/>
</dbReference>
<dbReference type="NCBIfam" id="NF003793">
    <property type="entry name" value="PRK05382.1"/>
    <property type="match status" value="1"/>
</dbReference>
<evidence type="ECO:0000256" key="5">
    <source>
        <dbReference type="ARBA" id="ARBA00023141"/>
    </source>
</evidence>
<comment type="caution">
    <text evidence="10">The sequence shown here is derived from an EMBL/GenBank/DDBJ whole genome shotgun (WGS) entry which is preliminary data.</text>
</comment>
<dbReference type="InterPro" id="IPR035904">
    <property type="entry name" value="Chorismate_synth_AroC_sf"/>
</dbReference>
<dbReference type="NCBIfam" id="TIGR00033">
    <property type="entry name" value="aroC"/>
    <property type="match status" value="1"/>
</dbReference>
<evidence type="ECO:0000256" key="4">
    <source>
        <dbReference type="ARBA" id="ARBA00022605"/>
    </source>
</evidence>
<dbReference type="PANTHER" id="PTHR21085:SF0">
    <property type="entry name" value="CHORISMATE SYNTHASE"/>
    <property type="match status" value="1"/>
</dbReference>
<evidence type="ECO:0000256" key="3">
    <source>
        <dbReference type="ARBA" id="ARBA00013036"/>
    </source>
</evidence>
<feature type="region of interest" description="Disordered" evidence="9">
    <location>
        <begin position="42"/>
        <end position="73"/>
    </location>
</feature>
<dbReference type="HAMAP" id="MF_00300">
    <property type="entry name" value="Chorismate_synth"/>
    <property type="match status" value="1"/>
</dbReference>
<dbReference type="PANTHER" id="PTHR21085">
    <property type="entry name" value="CHORISMATE SYNTHASE"/>
    <property type="match status" value="1"/>
</dbReference>
<feature type="binding site" evidence="7">
    <location>
        <position position="300"/>
    </location>
    <ligand>
        <name>FMN</name>
        <dbReference type="ChEBI" id="CHEBI:58210"/>
    </ligand>
</feature>
<dbReference type="GO" id="GO:0010181">
    <property type="term" value="F:FMN binding"/>
    <property type="evidence" value="ECO:0007669"/>
    <property type="project" value="TreeGrafter"/>
</dbReference>
<comment type="subunit">
    <text evidence="7">Homotetramer.</text>
</comment>
<comment type="similarity">
    <text evidence="2 7 8">Belongs to the chorismate synthase family.</text>
</comment>
<dbReference type="GO" id="GO:0009423">
    <property type="term" value="P:chorismate biosynthetic process"/>
    <property type="evidence" value="ECO:0007669"/>
    <property type="project" value="UniProtKB-UniRule"/>
</dbReference>
<evidence type="ECO:0000256" key="9">
    <source>
        <dbReference type="SAM" id="MobiDB-lite"/>
    </source>
</evidence>
<comment type="pathway">
    <text evidence="1 7 8">Metabolic intermediate biosynthesis; chorismate biosynthesis; chorismate from D-erythrose 4-phosphate and phosphoenolpyruvate: step 7/7.</text>
</comment>
<dbReference type="SUPFAM" id="SSF103263">
    <property type="entry name" value="Chorismate synthase, AroC"/>
    <property type="match status" value="1"/>
</dbReference>
<proteinExistence type="inferred from homology"/>
<protein>
    <recommendedName>
        <fullName evidence="3 7">Chorismate synthase</fullName>
        <shortName evidence="7">CS</shortName>
        <ecNumber evidence="3 7">4.2.3.5</ecNumber>
    </recommendedName>
    <alternativeName>
        <fullName evidence="7">5-enolpyruvylshikimate-3-phosphate phospholyase</fullName>
    </alternativeName>
</protein>
<organism evidence="10 11">
    <name type="scientific">Teretinema zuelzerae</name>
    <dbReference type="NCBI Taxonomy" id="156"/>
    <lineage>
        <taxon>Bacteria</taxon>
        <taxon>Pseudomonadati</taxon>
        <taxon>Spirochaetota</taxon>
        <taxon>Spirochaetia</taxon>
        <taxon>Spirochaetales</taxon>
        <taxon>Treponemataceae</taxon>
        <taxon>Teretinema</taxon>
    </lineage>
</organism>
<keyword evidence="7" id="KW-0521">NADP</keyword>
<keyword evidence="6 7" id="KW-0456">Lyase</keyword>
<dbReference type="PROSITE" id="PS00789">
    <property type="entry name" value="CHORISMATE_SYNTHASE_3"/>
    <property type="match status" value="1"/>
</dbReference>
<evidence type="ECO:0000256" key="6">
    <source>
        <dbReference type="ARBA" id="ARBA00023239"/>
    </source>
</evidence>
<dbReference type="GO" id="GO:0005829">
    <property type="term" value="C:cytosol"/>
    <property type="evidence" value="ECO:0007669"/>
    <property type="project" value="TreeGrafter"/>
</dbReference>
<feature type="binding site" evidence="7">
    <location>
        <begin position="315"/>
        <end position="319"/>
    </location>
    <ligand>
        <name>FMN</name>
        <dbReference type="ChEBI" id="CHEBI:58210"/>
    </ligand>
</feature>
<evidence type="ECO:0000313" key="11">
    <source>
        <dbReference type="Proteomes" id="UP001198163"/>
    </source>
</evidence>
<keyword evidence="4 7" id="KW-0028">Amino-acid biosynthesis</keyword>
<name>A0AAE3EFA2_9SPIR</name>
<evidence type="ECO:0000256" key="2">
    <source>
        <dbReference type="ARBA" id="ARBA00008014"/>
    </source>
</evidence>
<feature type="binding site" evidence="7">
    <location>
        <begin position="139"/>
        <end position="141"/>
    </location>
    <ligand>
        <name>FMN</name>
        <dbReference type="ChEBI" id="CHEBI:58210"/>
    </ligand>
</feature>
<comment type="function">
    <text evidence="7">Catalyzes the anti-1,4-elimination of the C-3 phosphate and the C-6 proR hydrogen from 5-enolpyruvylshikimate-3-phosphate (EPSP) to yield chorismate, which is the branch point compound that serves as the starting substrate for the three terminal pathways of aromatic amino acid biosynthesis. This reaction introduces a second double bond into the aromatic ring system.</text>
</comment>
<dbReference type="RefSeq" id="WP_230752285.1">
    <property type="nucleotide sequence ID" value="NZ_JAINWA010000001.1"/>
</dbReference>
<dbReference type="InterPro" id="IPR000453">
    <property type="entry name" value="Chorismate_synth"/>
</dbReference>
<evidence type="ECO:0000313" key="10">
    <source>
        <dbReference type="EMBL" id="MCD1653357.1"/>
    </source>
</evidence>
<feature type="binding site" evidence="7">
    <location>
        <position position="48"/>
    </location>
    <ligand>
        <name>NADP(+)</name>
        <dbReference type="ChEBI" id="CHEBI:58349"/>
    </ligand>
</feature>
<dbReference type="PROSITE" id="PS00787">
    <property type="entry name" value="CHORISMATE_SYNTHASE_1"/>
    <property type="match status" value="1"/>
</dbReference>
<keyword evidence="7" id="KW-0285">Flavoprotein</keyword>
<dbReference type="InterPro" id="IPR020541">
    <property type="entry name" value="Chorismate_synthase_CS"/>
</dbReference>
<dbReference type="Gene3D" id="3.60.150.10">
    <property type="entry name" value="Chorismate synthase AroC"/>
    <property type="match status" value="1"/>
</dbReference>
<comment type="cofactor">
    <cofactor evidence="7 8">
        <name>FMNH2</name>
        <dbReference type="ChEBI" id="CHEBI:57618"/>
    </cofactor>
    <text evidence="7 8">Reduced FMN (FMNH(2)).</text>
</comment>
<evidence type="ECO:0000256" key="7">
    <source>
        <dbReference type="HAMAP-Rule" id="MF_00300"/>
    </source>
</evidence>
<feature type="compositionally biased region" description="Basic and acidic residues" evidence="9">
    <location>
        <begin position="42"/>
        <end position="65"/>
    </location>
</feature>
<reference evidence="10" key="1">
    <citation type="submission" date="2021-08" db="EMBL/GenBank/DDBJ databases">
        <title>Comparative analyses of Brucepasteria parasyntrophica and Teretinema zuelzerae.</title>
        <authorList>
            <person name="Song Y."/>
            <person name="Brune A."/>
        </authorList>
    </citation>
    <scope>NUCLEOTIDE SEQUENCE</scope>
    <source>
        <strain evidence="10">DSM 1903</strain>
    </source>
</reference>
<evidence type="ECO:0000256" key="8">
    <source>
        <dbReference type="RuleBase" id="RU000605"/>
    </source>
</evidence>
<dbReference type="PIRSF" id="PIRSF001456">
    <property type="entry name" value="Chorismate_synth"/>
    <property type="match status" value="1"/>
</dbReference>
<feature type="binding site" evidence="7">
    <location>
        <position position="341"/>
    </location>
    <ligand>
        <name>FMN</name>
        <dbReference type="ChEBI" id="CHEBI:58210"/>
    </ligand>
</feature>
<dbReference type="Proteomes" id="UP001198163">
    <property type="component" value="Unassembled WGS sequence"/>
</dbReference>
<dbReference type="GO" id="GO:0009073">
    <property type="term" value="P:aromatic amino acid family biosynthetic process"/>
    <property type="evidence" value="ECO:0007669"/>
    <property type="project" value="UniProtKB-KW"/>
</dbReference>
<gene>
    <name evidence="7 10" type="primary">aroC</name>
    <name evidence="10" type="ORF">K7J14_01420</name>
</gene>
<dbReference type="CDD" id="cd07304">
    <property type="entry name" value="Chorismate_synthase"/>
    <property type="match status" value="1"/>
</dbReference>
<evidence type="ECO:0000256" key="1">
    <source>
        <dbReference type="ARBA" id="ARBA00005044"/>
    </source>
</evidence>
<comment type="catalytic activity">
    <reaction evidence="7 8">
        <text>5-O-(1-carboxyvinyl)-3-phosphoshikimate = chorismate + phosphate</text>
        <dbReference type="Rhea" id="RHEA:21020"/>
        <dbReference type="ChEBI" id="CHEBI:29748"/>
        <dbReference type="ChEBI" id="CHEBI:43474"/>
        <dbReference type="ChEBI" id="CHEBI:57701"/>
        <dbReference type="EC" id="4.2.3.5"/>
    </reaction>
</comment>
<dbReference type="GO" id="GO:0008652">
    <property type="term" value="P:amino acid biosynthetic process"/>
    <property type="evidence" value="ECO:0007669"/>
    <property type="project" value="UniProtKB-KW"/>
</dbReference>
<comment type="caution">
    <text evidence="7">Lacks conserved residue(s) required for the propagation of feature annotation.</text>
</comment>
<dbReference type="Pfam" id="PF01264">
    <property type="entry name" value="Chorismate_synt"/>
    <property type="match status" value="1"/>
</dbReference>
<keyword evidence="7" id="KW-0274">FAD</keyword>
<accession>A0AAE3EFA2</accession>
<keyword evidence="7" id="KW-0288">FMN</keyword>
<keyword evidence="11" id="KW-1185">Reference proteome</keyword>
<dbReference type="AlphaFoldDB" id="A0AAE3EFA2"/>
<dbReference type="PROSITE" id="PS00788">
    <property type="entry name" value="CHORISMATE_SYNTHASE_2"/>
    <property type="match status" value="1"/>
</dbReference>